<dbReference type="InterPro" id="IPR023561">
    <property type="entry name" value="Carbonic_anhydrase_a-class"/>
</dbReference>
<sequence>MATNMGWGYEPHELEPSQWNKEFNAGKRQSPIDIVFDDTCECILARTTEHNSSNANGNANNNGSNHHHATSGTHDTCQRLSRRLTLSDTNTTNNQTMKKTTTTPFEQHRNHVRYHVSNKKIFLGYPRCLNNLRIMNTGHAWQVDIPREIGPHTLLCGPPLRDRQYRLAQFHCHWGAREDACGSEHTINGQGYSAEIHFVHWNCTQFESIEKAAKHRHGLAVVAVFLRAVDGEQNRNKYIDKIIANIDDICQRTGQSAPVADHVDLKLLFPANRWAYASYEGSLTTPPLSEVVDWIVFFNPITCSTSQVNQTELSDLISRFSSNPLGFIHYREFLRIMEAIINHDLNGIRDFYRSYDTNGNGFIDREEFSAIFKQLDPTITDDLTDEIMSLIKPDHDGKVEYELFVQWVFQRQQH</sequence>
<evidence type="ECO:0000313" key="13">
    <source>
        <dbReference type="EMBL" id="KAG9510179.1"/>
    </source>
</evidence>
<evidence type="ECO:0000256" key="8">
    <source>
        <dbReference type="ARBA" id="ARBA00048348"/>
    </source>
</evidence>
<comment type="function">
    <text evidence="9">Reversible hydration of carbon dioxide.</text>
</comment>
<dbReference type="Proteomes" id="UP000825002">
    <property type="component" value="Unassembled WGS sequence"/>
</dbReference>
<keyword evidence="5 9" id="KW-0862">Zinc</keyword>
<comment type="catalytic activity">
    <reaction evidence="8 9">
        <text>hydrogencarbonate + H(+) = CO2 + H2O</text>
        <dbReference type="Rhea" id="RHEA:10748"/>
        <dbReference type="ChEBI" id="CHEBI:15377"/>
        <dbReference type="ChEBI" id="CHEBI:15378"/>
        <dbReference type="ChEBI" id="CHEBI:16526"/>
        <dbReference type="ChEBI" id="CHEBI:17544"/>
        <dbReference type="EC" id="4.2.1.1"/>
    </reaction>
</comment>
<evidence type="ECO:0000313" key="14">
    <source>
        <dbReference type="Proteomes" id="UP000825002"/>
    </source>
</evidence>
<dbReference type="InterPro" id="IPR018247">
    <property type="entry name" value="EF_Hand_1_Ca_BS"/>
</dbReference>
<evidence type="ECO:0000256" key="10">
    <source>
        <dbReference type="SAM" id="MobiDB-lite"/>
    </source>
</evidence>
<evidence type="ECO:0000259" key="11">
    <source>
        <dbReference type="PROSITE" id="PS50222"/>
    </source>
</evidence>
<dbReference type="SMART" id="SM00054">
    <property type="entry name" value="EFh"/>
    <property type="match status" value="3"/>
</dbReference>
<dbReference type="EC" id="4.2.1.1" evidence="3 9"/>
<dbReference type="InterPro" id="IPR018338">
    <property type="entry name" value="Carbonic_anhydrase_a-class_CS"/>
</dbReference>
<dbReference type="Gene3D" id="3.10.200.10">
    <property type="entry name" value="Alpha carbonic anhydrase"/>
    <property type="match status" value="1"/>
</dbReference>
<dbReference type="SUPFAM" id="SSF51069">
    <property type="entry name" value="Carbonic anhydrase"/>
    <property type="match status" value="1"/>
</dbReference>
<evidence type="ECO:0000256" key="6">
    <source>
        <dbReference type="ARBA" id="ARBA00022837"/>
    </source>
</evidence>
<dbReference type="InterPro" id="IPR002048">
    <property type="entry name" value="EF_hand_dom"/>
</dbReference>
<evidence type="ECO:0000256" key="2">
    <source>
        <dbReference type="ARBA" id="ARBA00010718"/>
    </source>
</evidence>
<evidence type="ECO:0000256" key="1">
    <source>
        <dbReference type="ARBA" id="ARBA00001947"/>
    </source>
</evidence>
<organism evidence="13 14">
    <name type="scientific">Fragariocoptes setiger</name>
    <dbReference type="NCBI Taxonomy" id="1670756"/>
    <lineage>
        <taxon>Eukaryota</taxon>
        <taxon>Metazoa</taxon>
        <taxon>Ecdysozoa</taxon>
        <taxon>Arthropoda</taxon>
        <taxon>Chelicerata</taxon>
        <taxon>Arachnida</taxon>
        <taxon>Acari</taxon>
        <taxon>Acariformes</taxon>
        <taxon>Trombidiformes</taxon>
        <taxon>Prostigmata</taxon>
        <taxon>Eupodina</taxon>
        <taxon>Eriophyoidea</taxon>
        <taxon>Phytoptidae</taxon>
        <taxon>Fragariocoptes</taxon>
    </lineage>
</organism>
<evidence type="ECO:0000256" key="9">
    <source>
        <dbReference type="RuleBase" id="RU367011"/>
    </source>
</evidence>
<evidence type="ECO:0000256" key="7">
    <source>
        <dbReference type="ARBA" id="ARBA00023239"/>
    </source>
</evidence>
<comment type="caution">
    <text evidence="13">The sequence shown here is derived from an EMBL/GenBank/DDBJ whole genome shotgun (WGS) entry which is preliminary data.</text>
</comment>
<dbReference type="SMART" id="SM01057">
    <property type="entry name" value="Carb_anhydrase"/>
    <property type="match status" value="1"/>
</dbReference>
<dbReference type="InterPro" id="IPR036398">
    <property type="entry name" value="CA_dom_sf"/>
</dbReference>
<dbReference type="Gene3D" id="1.10.238.10">
    <property type="entry name" value="EF-hand"/>
    <property type="match status" value="1"/>
</dbReference>
<accession>A0ABQ7S9S2</accession>
<protein>
    <recommendedName>
        <fullName evidence="3 9">Carbonic anhydrase</fullName>
        <ecNumber evidence="3 9">4.2.1.1</ecNumber>
    </recommendedName>
</protein>
<comment type="similarity">
    <text evidence="2 9">Belongs to the alpha-carbonic anhydrase family.</text>
</comment>
<reference evidence="13 14" key="1">
    <citation type="submission" date="2020-10" db="EMBL/GenBank/DDBJ databases">
        <authorList>
            <person name="Klimov P.B."/>
            <person name="Dyachkov S.M."/>
            <person name="Chetverikov P.E."/>
        </authorList>
    </citation>
    <scope>NUCLEOTIDE SEQUENCE [LARGE SCALE GENOMIC DNA]</scope>
    <source>
        <strain evidence="13">BMOC 18-1129-001#AD2665</strain>
        <tissue evidence="13">Entire mites</tissue>
    </source>
</reference>
<dbReference type="Pfam" id="PF13499">
    <property type="entry name" value="EF-hand_7"/>
    <property type="match status" value="1"/>
</dbReference>
<dbReference type="PANTHER" id="PTHR18952:SF141">
    <property type="entry name" value="CARBONIC ANHYDRASE"/>
    <property type="match status" value="1"/>
</dbReference>
<comment type="cofactor">
    <cofactor evidence="1 9">
        <name>Zn(2+)</name>
        <dbReference type="ChEBI" id="CHEBI:29105"/>
    </cofactor>
</comment>
<name>A0ABQ7S9S2_9ACAR</name>
<dbReference type="SUPFAM" id="SSF47473">
    <property type="entry name" value="EF-hand"/>
    <property type="match status" value="1"/>
</dbReference>
<gene>
    <name evidence="13" type="primary">CA7</name>
    <name evidence="13" type="ORF">GZH46_01286</name>
</gene>
<proteinExistence type="inferred from homology"/>
<evidence type="ECO:0000256" key="3">
    <source>
        <dbReference type="ARBA" id="ARBA00012925"/>
    </source>
</evidence>
<dbReference type="InterPro" id="IPR011992">
    <property type="entry name" value="EF-hand-dom_pair"/>
</dbReference>
<evidence type="ECO:0000259" key="12">
    <source>
        <dbReference type="PROSITE" id="PS51144"/>
    </source>
</evidence>
<feature type="compositionally biased region" description="Low complexity" evidence="10">
    <location>
        <begin position="50"/>
        <end position="64"/>
    </location>
</feature>
<dbReference type="CDD" id="cd00051">
    <property type="entry name" value="EFh"/>
    <property type="match status" value="2"/>
</dbReference>
<evidence type="ECO:0000256" key="5">
    <source>
        <dbReference type="ARBA" id="ARBA00022833"/>
    </source>
</evidence>
<dbReference type="EMBL" id="JAIFTH010000212">
    <property type="protein sequence ID" value="KAG9510179.1"/>
    <property type="molecule type" value="Genomic_DNA"/>
</dbReference>
<dbReference type="Pfam" id="PF00194">
    <property type="entry name" value="Carb_anhydrase"/>
    <property type="match status" value="1"/>
</dbReference>
<feature type="region of interest" description="Disordered" evidence="10">
    <location>
        <begin position="50"/>
        <end position="77"/>
    </location>
</feature>
<dbReference type="InterPro" id="IPR001148">
    <property type="entry name" value="CA_dom"/>
</dbReference>
<dbReference type="PROSITE" id="PS50222">
    <property type="entry name" value="EF_HAND_2"/>
    <property type="match status" value="1"/>
</dbReference>
<feature type="domain" description="EF-hand" evidence="11">
    <location>
        <begin position="343"/>
        <end position="378"/>
    </location>
</feature>
<dbReference type="PANTHER" id="PTHR18952">
    <property type="entry name" value="CARBONIC ANHYDRASE"/>
    <property type="match status" value="1"/>
</dbReference>
<evidence type="ECO:0000256" key="4">
    <source>
        <dbReference type="ARBA" id="ARBA00022723"/>
    </source>
</evidence>
<dbReference type="CDD" id="cd00326">
    <property type="entry name" value="alpha_CA"/>
    <property type="match status" value="1"/>
</dbReference>
<keyword evidence="7 9" id="KW-0456">Lyase</keyword>
<dbReference type="PROSITE" id="PS51144">
    <property type="entry name" value="ALPHA_CA_2"/>
    <property type="match status" value="1"/>
</dbReference>
<keyword evidence="14" id="KW-1185">Reference proteome</keyword>
<dbReference type="PROSITE" id="PS00018">
    <property type="entry name" value="EF_HAND_1"/>
    <property type="match status" value="1"/>
</dbReference>
<feature type="domain" description="Alpha-carbonic anhydrase" evidence="12">
    <location>
        <begin position="5"/>
        <end position="341"/>
    </location>
</feature>
<keyword evidence="6" id="KW-0106">Calcium</keyword>
<dbReference type="PROSITE" id="PS00162">
    <property type="entry name" value="ALPHA_CA_1"/>
    <property type="match status" value="1"/>
</dbReference>
<keyword evidence="4 9" id="KW-0479">Metal-binding</keyword>